<dbReference type="PANTHER" id="PTHR30146:SF138">
    <property type="entry name" value="TRANSCRIPTIONAL REGULATORY PROTEIN"/>
    <property type="match status" value="1"/>
</dbReference>
<keyword evidence="7" id="KW-1185">Reference proteome</keyword>
<comment type="caution">
    <text evidence="6">The sequence shown here is derived from an EMBL/GenBank/DDBJ whole genome shotgun (WGS) entry which is preliminary data.</text>
</comment>
<dbReference type="PROSITE" id="PS50932">
    <property type="entry name" value="HTH_LACI_2"/>
    <property type="match status" value="1"/>
</dbReference>
<dbReference type="EMBL" id="JADBEG010000001">
    <property type="protein sequence ID" value="MBE1496059.1"/>
    <property type="molecule type" value="Genomic_DNA"/>
</dbReference>
<feature type="domain" description="HTH lacI-type" evidence="5">
    <location>
        <begin position="2"/>
        <end position="57"/>
    </location>
</feature>
<dbReference type="InterPro" id="IPR000843">
    <property type="entry name" value="HTH_LacI"/>
</dbReference>
<dbReference type="PANTHER" id="PTHR30146">
    <property type="entry name" value="LACI-RELATED TRANSCRIPTIONAL REPRESSOR"/>
    <property type="match status" value="1"/>
</dbReference>
<sequence>MVTMKDVARAAGVSQAAVSYAYNRPEKLSAGQRRAIMETAARLGYAGPNAVGASLRSGRSGAIGVMLMDTLEYAFTDPSTRCLLEGIVRTRRFDDLALTLLPLPRGGEQAALRGLVDGVIVHSLPDDHPALLTLRSRGIPIVVVDAPRLPGVPLVGIPDRAAAREQVEHLLGLGHRRLGIIADRLIPDGFRGPADAARRARCAERVVRERITGYQEACEAAGLDFDAVPLVEAGGFDLAAGVPAALGLLSDNEVTAVVSTSDTMAIAVLEAARELDLRVPEDLSVVGFDDAPEAEPHGLTTIRQPMVHKGQLAAELLFALLRGDPRPDDVDLPTELVRRRTSGPAPTGTARG</sequence>
<keyword evidence="3" id="KW-0804">Transcription</keyword>
<accession>A0ABR9HYS5</accession>
<reference evidence="6 7" key="1">
    <citation type="submission" date="2020-10" db="EMBL/GenBank/DDBJ databases">
        <title>Sequencing the genomes of 1000 actinobacteria strains.</title>
        <authorList>
            <person name="Klenk H.-P."/>
        </authorList>
    </citation>
    <scope>NUCLEOTIDE SEQUENCE [LARGE SCALE GENOMIC DNA]</scope>
    <source>
        <strain evidence="6 7">DSM 44653</strain>
    </source>
</reference>
<name>A0ABR9HYS5_9PSEU</name>
<dbReference type="GO" id="GO:0003677">
    <property type="term" value="F:DNA binding"/>
    <property type="evidence" value="ECO:0007669"/>
    <property type="project" value="UniProtKB-KW"/>
</dbReference>
<evidence type="ECO:0000313" key="7">
    <source>
        <dbReference type="Proteomes" id="UP000631670"/>
    </source>
</evidence>
<gene>
    <name evidence="6" type="ORF">H4696_003159</name>
</gene>
<dbReference type="SMART" id="SM00354">
    <property type="entry name" value="HTH_LACI"/>
    <property type="match status" value="1"/>
</dbReference>
<proteinExistence type="predicted"/>
<evidence type="ECO:0000256" key="1">
    <source>
        <dbReference type="ARBA" id="ARBA00023015"/>
    </source>
</evidence>
<evidence type="ECO:0000256" key="4">
    <source>
        <dbReference type="SAM" id="MobiDB-lite"/>
    </source>
</evidence>
<dbReference type="InterPro" id="IPR028082">
    <property type="entry name" value="Peripla_BP_I"/>
</dbReference>
<dbReference type="Pfam" id="PF00356">
    <property type="entry name" value="LacI"/>
    <property type="match status" value="1"/>
</dbReference>
<dbReference type="SUPFAM" id="SSF47413">
    <property type="entry name" value="lambda repressor-like DNA-binding domains"/>
    <property type="match status" value="1"/>
</dbReference>
<dbReference type="CDD" id="cd01392">
    <property type="entry name" value="HTH_LacI"/>
    <property type="match status" value="1"/>
</dbReference>
<protein>
    <submittedName>
        <fullName evidence="6">DNA-binding LacI/PurR family transcriptional regulator</fullName>
    </submittedName>
</protein>
<keyword evidence="2 6" id="KW-0238">DNA-binding</keyword>
<dbReference type="CDD" id="cd06279">
    <property type="entry name" value="PBP1_LacI-like"/>
    <property type="match status" value="1"/>
</dbReference>
<dbReference type="Pfam" id="PF13377">
    <property type="entry name" value="Peripla_BP_3"/>
    <property type="match status" value="1"/>
</dbReference>
<evidence type="ECO:0000256" key="2">
    <source>
        <dbReference type="ARBA" id="ARBA00023125"/>
    </source>
</evidence>
<dbReference type="RefSeq" id="WP_086862149.1">
    <property type="nucleotide sequence ID" value="NZ_JADBEG010000001.1"/>
</dbReference>
<dbReference type="Gene3D" id="3.40.50.2300">
    <property type="match status" value="2"/>
</dbReference>
<evidence type="ECO:0000259" key="5">
    <source>
        <dbReference type="PROSITE" id="PS50932"/>
    </source>
</evidence>
<evidence type="ECO:0000256" key="3">
    <source>
        <dbReference type="ARBA" id="ARBA00023163"/>
    </source>
</evidence>
<dbReference type="Proteomes" id="UP000631670">
    <property type="component" value="Unassembled WGS sequence"/>
</dbReference>
<feature type="region of interest" description="Disordered" evidence="4">
    <location>
        <begin position="329"/>
        <end position="352"/>
    </location>
</feature>
<keyword evidence="1" id="KW-0805">Transcription regulation</keyword>
<evidence type="ECO:0000313" key="6">
    <source>
        <dbReference type="EMBL" id="MBE1496059.1"/>
    </source>
</evidence>
<dbReference type="InterPro" id="IPR046335">
    <property type="entry name" value="LacI/GalR-like_sensor"/>
</dbReference>
<dbReference type="SUPFAM" id="SSF53822">
    <property type="entry name" value="Periplasmic binding protein-like I"/>
    <property type="match status" value="1"/>
</dbReference>
<dbReference type="InterPro" id="IPR010982">
    <property type="entry name" value="Lambda_DNA-bd_dom_sf"/>
</dbReference>
<organism evidence="6 7">
    <name type="scientific">Amycolatopsis lexingtonensis</name>
    <dbReference type="NCBI Taxonomy" id="218822"/>
    <lineage>
        <taxon>Bacteria</taxon>
        <taxon>Bacillati</taxon>
        <taxon>Actinomycetota</taxon>
        <taxon>Actinomycetes</taxon>
        <taxon>Pseudonocardiales</taxon>
        <taxon>Pseudonocardiaceae</taxon>
        <taxon>Amycolatopsis</taxon>
    </lineage>
</organism>
<dbReference type="Gene3D" id="1.10.260.40">
    <property type="entry name" value="lambda repressor-like DNA-binding domains"/>
    <property type="match status" value="1"/>
</dbReference>